<sequence length="382" mass="43616">MSAIATKIIEKYNLTSKTSVSKLSQYTSEFLENLTDDRKRNQARRRLRDGFKFSNEQVSILIPNQRSGKAKVKHKVPCSTVNLAEISYRTTTPSDSFQVPDLTPQNSEETIGEMAHRFLRDKLSIRDIRAEAYALALLALNANAGSSRLSRLRRELRNLGVSSEIIDATKFPEITREANEIQQNRRKFVEAFERIDYPDYFTLESVKKRLDKYDISTPPDLQALADVMIMLCIRSAELTTLRITDIGVTGFAKNRGQLDIPRKFRSMEKNQERAKELLTWIQNAISSGQIGDPGKPGCKWFNRFLKDYDLIPRHLRKLGAVYGAVVHGAQNPAHVMTIAGECLRHNTNNHSSPVQNYVVVNYRKHGQTPEEARPFRLYDDNN</sequence>
<dbReference type="EMBL" id="QKWP01001298">
    <property type="protein sequence ID" value="RIB10038.1"/>
    <property type="molecule type" value="Genomic_DNA"/>
</dbReference>
<keyword evidence="2" id="KW-1185">Reference proteome</keyword>
<dbReference type="Proteomes" id="UP000266673">
    <property type="component" value="Unassembled WGS sequence"/>
</dbReference>
<protein>
    <submittedName>
        <fullName evidence="1">Uncharacterized protein</fullName>
    </submittedName>
</protein>
<evidence type="ECO:0000313" key="1">
    <source>
        <dbReference type="EMBL" id="RIB10038.1"/>
    </source>
</evidence>
<reference evidence="1 2" key="1">
    <citation type="submission" date="2018-06" db="EMBL/GenBank/DDBJ databases">
        <title>Comparative genomics reveals the genomic features of Rhizophagus irregularis, R. cerebriforme, R. diaphanum and Gigaspora rosea, and their symbiotic lifestyle signature.</title>
        <authorList>
            <person name="Morin E."/>
            <person name="San Clemente H."/>
            <person name="Chen E.C.H."/>
            <person name="De La Providencia I."/>
            <person name="Hainaut M."/>
            <person name="Kuo A."/>
            <person name="Kohler A."/>
            <person name="Murat C."/>
            <person name="Tang N."/>
            <person name="Roy S."/>
            <person name="Loubradou J."/>
            <person name="Henrissat B."/>
            <person name="Grigoriev I.V."/>
            <person name="Corradi N."/>
            <person name="Roux C."/>
            <person name="Martin F.M."/>
        </authorList>
    </citation>
    <scope>NUCLEOTIDE SEQUENCE [LARGE SCALE GENOMIC DNA]</scope>
    <source>
        <strain evidence="1 2">DAOM 194757</strain>
    </source>
</reference>
<evidence type="ECO:0000313" key="2">
    <source>
        <dbReference type="Proteomes" id="UP000266673"/>
    </source>
</evidence>
<organism evidence="1 2">
    <name type="scientific">Gigaspora rosea</name>
    <dbReference type="NCBI Taxonomy" id="44941"/>
    <lineage>
        <taxon>Eukaryota</taxon>
        <taxon>Fungi</taxon>
        <taxon>Fungi incertae sedis</taxon>
        <taxon>Mucoromycota</taxon>
        <taxon>Glomeromycotina</taxon>
        <taxon>Glomeromycetes</taxon>
        <taxon>Diversisporales</taxon>
        <taxon>Gigasporaceae</taxon>
        <taxon>Gigaspora</taxon>
    </lineage>
</organism>
<comment type="caution">
    <text evidence="1">The sequence shown here is derived from an EMBL/GenBank/DDBJ whole genome shotgun (WGS) entry which is preliminary data.</text>
</comment>
<dbReference type="AlphaFoldDB" id="A0A397ULC1"/>
<proteinExistence type="predicted"/>
<gene>
    <name evidence="1" type="ORF">C2G38_2207229</name>
</gene>
<dbReference type="OrthoDB" id="2418312at2759"/>
<accession>A0A397ULC1</accession>
<name>A0A397ULC1_9GLOM</name>